<evidence type="ECO:0000256" key="1">
    <source>
        <dbReference type="SAM" id="SignalP"/>
    </source>
</evidence>
<dbReference type="Proteomes" id="UP000568380">
    <property type="component" value="Unassembled WGS sequence"/>
</dbReference>
<dbReference type="InterPro" id="IPR012347">
    <property type="entry name" value="Ferritin-like"/>
</dbReference>
<reference evidence="3 4" key="1">
    <citation type="submission" date="2020-08" db="EMBL/GenBank/DDBJ databases">
        <title>Genomic Encyclopedia of Type Strains, Phase IV (KMG-IV): sequencing the most valuable type-strain genomes for metagenomic binning, comparative biology and taxonomic classification.</title>
        <authorList>
            <person name="Goeker M."/>
        </authorList>
    </citation>
    <scope>NUCLEOTIDE SEQUENCE [LARGE SCALE GENOMIC DNA]</scope>
    <source>
        <strain evidence="3 4">DSM 45385</strain>
    </source>
</reference>
<sequence>MTGSCKARTAIVALCLAALACGCGQAAGAPIASGAGYNTADLAFSQQMIPHHLQTIQVAQLAEKKSGDTYVRRVARDLIKKERADIELMSSWLRSWGTAVPSTPPAAGHAMPGMLSAVQITELKRRSGAEFDTLWASLLATHLGSGVRMAEAVTTQGEHVPTTTLARSLIPDQRALIAELGERAGQS</sequence>
<evidence type="ECO:0000313" key="4">
    <source>
        <dbReference type="Proteomes" id="UP000568380"/>
    </source>
</evidence>
<dbReference type="RefSeq" id="WP_184964466.1">
    <property type="nucleotide sequence ID" value="NZ_JACHIN010000006.1"/>
</dbReference>
<dbReference type="PROSITE" id="PS51257">
    <property type="entry name" value="PROKAR_LIPOPROTEIN"/>
    <property type="match status" value="1"/>
</dbReference>
<name>A0A7W8A3Z1_9ACTN</name>
<proteinExistence type="predicted"/>
<dbReference type="Pfam" id="PF03713">
    <property type="entry name" value="DUF305"/>
    <property type="match status" value="1"/>
</dbReference>
<evidence type="ECO:0000259" key="2">
    <source>
        <dbReference type="Pfam" id="PF03713"/>
    </source>
</evidence>
<organism evidence="3 4">
    <name type="scientific">Nonomuraea endophytica</name>
    <dbReference type="NCBI Taxonomy" id="714136"/>
    <lineage>
        <taxon>Bacteria</taxon>
        <taxon>Bacillati</taxon>
        <taxon>Actinomycetota</taxon>
        <taxon>Actinomycetes</taxon>
        <taxon>Streptosporangiales</taxon>
        <taxon>Streptosporangiaceae</taxon>
        <taxon>Nonomuraea</taxon>
    </lineage>
</organism>
<feature type="signal peptide" evidence="1">
    <location>
        <begin position="1"/>
        <end position="26"/>
    </location>
</feature>
<feature type="domain" description="DUF305" evidence="2">
    <location>
        <begin position="41"/>
        <end position="180"/>
    </location>
</feature>
<dbReference type="InterPro" id="IPR005183">
    <property type="entry name" value="DUF305_CopM-like"/>
</dbReference>
<dbReference type="AlphaFoldDB" id="A0A7W8A3Z1"/>
<dbReference type="EMBL" id="JACHIN010000006">
    <property type="protein sequence ID" value="MBB5079094.1"/>
    <property type="molecule type" value="Genomic_DNA"/>
</dbReference>
<keyword evidence="1" id="KW-0732">Signal</keyword>
<accession>A0A7W8A3Z1</accession>
<evidence type="ECO:0000313" key="3">
    <source>
        <dbReference type="EMBL" id="MBB5079094.1"/>
    </source>
</evidence>
<dbReference type="Gene3D" id="1.20.1260.10">
    <property type="match status" value="1"/>
</dbReference>
<feature type="chain" id="PRO_5030526713" evidence="1">
    <location>
        <begin position="27"/>
        <end position="187"/>
    </location>
</feature>
<gene>
    <name evidence="3" type="ORF">HNR40_004580</name>
</gene>
<protein>
    <submittedName>
        <fullName evidence="3">Uncharacterized protein (DUF305 family)</fullName>
    </submittedName>
</protein>
<keyword evidence="4" id="KW-1185">Reference proteome</keyword>
<comment type="caution">
    <text evidence="3">The sequence shown here is derived from an EMBL/GenBank/DDBJ whole genome shotgun (WGS) entry which is preliminary data.</text>
</comment>
<dbReference type="PANTHER" id="PTHR36933">
    <property type="entry name" value="SLL0788 PROTEIN"/>
    <property type="match status" value="1"/>
</dbReference>
<dbReference type="PANTHER" id="PTHR36933:SF1">
    <property type="entry name" value="SLL0788 PROTEIN"/>
    <property type="match status" value="1"/>
</dbReference>